<dbReference type="InterPro" id="IPR013180">
    <property type="entry name" value="CTNNBL1_N"/>
</dbReference>
<evidence type="ECO:0000313" key="8">
    <source>
        <dbReference type="EMBL" id="EXC06273.1"/>
    </source>
</evidence>
<dbReference type="EMBL" id="KE345559">
    <property type="protein sequence ID" value="EXC06273.1"/>
    <property type="molecule type" value="Genomic_DNA"/>
</dbReference>
<evidence type="ECO:0000256" key="5">
    <source>
        <dbReference type="ARBA" id="ARBA00023242"/>
    </source>
</evidence>
<evidence type="ECO:0000256" key="3">
    <source>
        <dbReference type="ARBA" id="ARBA00022737"/>
    </source>
</evidence>
<organism evidence="8 9">
    <name type="scientific">Morus notabilis</name>
    <dbReference type="NCBI Taxonomy" id="981085"/>
    <lineage>
        <taxon>Eukaryota</taxon>
        <taxon>Viridiplantae</taxon>
        <taxon>Streptophyta</taxon>
        <taxon>Embryophyta</taxon>
        <taxon>Tracheophyta</taxon>
        <taxon>Spermatophyta</taxon>
        <taxon>Magnoliopsida</taxon>
        <taxon>eudicotyledons</taxon>
        <taxon>Gunneridae</taxon>
        <taxon>Pentapetalae</taxon>
        <taxon>rosids</taxon>
        <taxon>fabids</taxon>
        <taxon>Rosales</taxon>
        <taxon>Moraceae</taxon>
        <taxon>Moreae</taxon>
        <taxon>Morus</taxon>
    </lineage>
</organism>
<dbReference type="GO" id="GO:0005681">
    <property type="term" value="C:spliceosomal complex"/>
    <property type="evidence" value="ECO:0007669"/>
    <property type="project" value="TreeGrafter"/>
</dbReference>
<evidence type="ECO:0000313" key="9">
    <source>
        <dbReference type="Proteomes" id="UP000030645"/>
    </source>
</evidence>
<dbReference type="AlphaFoldDB" id="W9SGZ0"/>
<evidence type="ECO:0000256" key="2">
    <source>
        <dbReference type="ARBA" id="ARBA00022553"/>
    </source>
</evidence>
<dbReference type="SUPFAM" id="SSF48371">
    <property type="entry name" value="ARM repeat"/>
    <property type="match status" value="1"/>
</dbReference>
<dbReference type="STRING" id="981085.W9SGZ0"/>
<dbReference type="PANTHER" id="PTHR14978:SF0">
    <property type="entry name" value="BETA-CATENIN-LIKE PROTEIN 1"/>
    <property type="match status" value="1"/>
</dbReference>
<keyword evidence="5" id="KW-0539">Nucleus</keyword>
<keyword evidence="9" id="KW-1185">Reference proteome</keyword>
<dbReference type="Pfam" id="PF08216">
    <property type="entry name" value="CTNNBL"/>
    <property type="match status" value="1"/>
</dbReference>
<feature type="domain" description="Beta-catenin-like protein 1 N-terminal" evidence="7">
    <location>
        <begin position="33"/>
        <end position="141"/>
    </location>
</feature>
<evidence type="ECO:0000256" key="4">
    <source>
        <dbReference type="ARBA" id="ARBA00023054"/>
    </source>
</evidence>
<feature type="region of interest" description="Disordered" evidence="6">
    <location>
        <begin position="1"/>
        <end position="28"/>
    </location>
</feature>
<evidence type="ECO:0000256" key="1">
    <source>
        <dbReference type="ARBA" id="ARBA00004123"/>
    </source>
</evidence>
<proteinExistence type="predicted"/>
<dbReference type="eggNOG" id="KOG2734">
    <property type="taxonomic scope" value="Eukaryota"/>
</dbReference>
<dbReference type="SMART" id="SM01156">
    <property type="entry name" value="DUF1716"/>
    <property type="match status" value="1"/>
</dbReference>
<dbReference type="InterPro" id="IPR039678">
    <property type="entry name" value="CTNNBL1"/>
</dbReference>
<reference evidence="9" key="1">
    <citation type="submission" date="2013-01" db="EMBL/GenBank/DDBJ databases">
        <title>Draft Genome Sequence of a Mulberry Tree, Morus notabilis C.K. Schneid.</title>
        <authorList>
            <person name="He N."/>
            <person name="Zhao S."/>
        </authorList>
    </citation>
    <scope>NUCLEOTIDE SEQUENCE</scope>
</reference>
<comment type="subcellular location">
    <subcellularLocation>
        <location evidence="1">Nucleus</location>
    </subcellularLocation>
</comment>
<keyword evidence="2" id="KW-0597">Phosphoprotein</keyword>
<protein>
    <recommendedName>
        <fullName evidence="7">Beta-catenin-like protein 1 N-terminal domain-containing protein</fullName>
    </recommendedName>
</protein>
<dbReference type="PANTHER" id="PTHR14978">
    <property type="entry name" value="BETA-CATENIN-LIKE PROTEIN 1 NUCLEAR ASSOCIATED PROTEIN"/>
    <property type="match status" value="1"/>
</dbReference>
<keyword evidence="3" id="KW-0677">Repeat</keyword>
<name>W9SGZ0_9ROSA</name>
<dbReference type="Proteomes" id="UP000030645">
    <property type="component" value="Unassembled WGS sequence"/>
</dbReference>
<dbReference type="FunFam" id="1.25.10.10:FF:000245">
    <property type="entry name" value="Beta-catenin-like protein 1 isoform A"/>
    <property type="match status" value="1"/>
</dbReference>
<evidence type="ECO:0000259" key="7">
    <source>
        <dbReference type="SMART" id="SM01156"/>
    </source>
</evidence>
<dbReference type="InterPro" id="IPR011989">
    <property type="entry name" value="ARM-like"/>
</dbReference>
<evidence type="ECO:0000256" key="6">
    <source>
        <dbReference type="SAM" id="MobiDB-lite"/>
    </source>
</evidence>
<keyword evidence="4" id="KW-0175">Coiled coil</keyword>
<accession>W9SGZ0</accession>
<gene>
    <name evidence="8" type="ORF">L484_001165</name>
</gene>
<dbReference type="Gene3D" id="1.25.10.10">
    <property type="entry name" value="Leucine-rich Repeat Variant"/>
    <property type="match status" value="1"/>
</dbReference>
<sequence length="554" mass="62785">MEVADALNTNNHGGGGGGKRKRGESVSTSTAATDVVDLSLLEAVEKSQSAAADVVVDIKTLKKLVLSFERRLRDNIAARLKHPNNPDKFADSEVDLHDDLQKLKVLAGAPELYPDLVNLNTIPSLLNLLSHDNTDIAIAVVQLLQDLTDEDVLEDNDEPARVLVEALIENNVLELLVQNLHRLSDSDLDEMAAVYNTLATIENLIEVKPAAAEMVCERTRLVRWLLGKIKAREFDSNKQYASEILAILLQSSMANQKKVGQMNGVDVLLQAVAMYKSKDPKSSDEAEMLENLFDCLCCLLMPLENKERFVKAEGVELMIIIMKQKKSAYGSAVRALDFAMTTYPPACERFVDVLGLKTAFAAFMDRRFSLFQVIRSSELKDHIPIPVNKRNKKEQYQEELEERIISLIASLFGGILRGSRRERLLSKFVENECEKIDRLMELYMRYSDRVKSETERLDNLVFDDLEMDEEEKYNRKLESGLYTLQLIAVILGHLWCSENSQMRARIELLLKQQKLTKNHIRDILQEYHDNIGDVDGLEEKERAQAKIQKFISAF</sequence>
<dbReference type="InterPro" id="IPR016024">
    <property type="entry name" value="ARM-type_fold"/>
</dbReference>